<evidence type="ECO:0000313" key="2">
    <source>
        <dbReference type="Proteomes" id="UP000015105"/>
    </source>
</evidence>
<sequence>MFILEAAPSLKELCITVLDHWCNMVMRDKE</sequence>
<dbReference type="AlphaFoldDB" id="A0A453C4P3"/>
<proteinExistence type="predicted"/>
<reference evidence="1" key="3">
    <citation type="journal article" date="2017" name="Nature">
        <title>Genome sequence of the progenitor of the wheat D genome Aegilops tauschii.</title>
        <authorList>
            <person name="Luo M.C."/>
            <person name="Gu Y.Q."/>
            <person name="Puiu D."/>
            <person name="Wang H."/>
            <person name="Twardziok S.O."/>
            <person name="Deal K.R."/>
            <person name="Huo N."/>
            <person name="Zhu T."/>
            <person name="Wang L."/>
            <person name="Wang Y."/>
            <person name="McGuire P.E."/>
            <person name="Liu S."/>
            <person name="Long H."/>
            <person name="Ramasamy R.K."/>
            <person name="Rodriguez J.C."/>
            <person name="Van S.L."/>
            <person name="Yuan L."/>
            <person name="Wang Z."/>
            <person name="Xia Z."/>
            <person name="Xiao L."/>
            <person name="Anderson O.D."/>
            <person name="Ouyang S."/>
            <person name="Liang Y."/>
            <person name="Zimin A.V."/>
            <person name="Pertea G."/>
            <person name="Qi P."/>
            <person name="Bennetzen J.L."/>
            <person name="Dai X."/>
            <person name="Dawson M.W."/>
            <person name="Muller H.G."/>
            <person name="Kugler K."/>
            <person name="Rivarola-Duarte L."/>
            <person name="Spannagl M."/>
            <person name="Mayer K.F.X."/>
            <person name="Lu F.H."/>
            <person name="Bevan M.W."/>
            <person name="Leroy P."/>
            <person name="Li P."/>
            <person name="You F.M."/>
            <person name="Sun Q."/>
            <person name="Liu Z."/>
            <person name="Lyons E."/>
            <person name="Wicker T."/>
            <person name="Salzberg S.L."/>
            <person name="Devos K.M."/>
            <person name="Dvorak J."/>
        </authorList>
    </citation>
    <scope>NUCLEOTIDE SEQUENCE [LARGE SCALE GENOMIC DNA]</scope>
    <source>
        <strain evidence="1">cv. AL8/78</strain>
    </source>
</reference>
<reference evidence="1" key="4">
    <citation type="submission" date="2019-03" db="UniProtKB">
        <authorList>
            <consortium name="EnsemblPlants"/>
        </authorList>
    </citation>
    <scope>IDENTIFICATION</scope>
</reference>
<reference evidence="1" key="5">
    <citation type="journal article" date="2021" name="G3 (Bethesda)">
        <title>Aegilops tauschii genome assembly Aet v5.0 features greater sequence contiguity and improved annotation.</title>
        <authorList>
            <person name="Wang L."/>
            <person name="Zhu T."/>
            <person name="Rodriguez J.C."/>
            <person name="Deal K.R."/>
            <person name="Dubcovsky J."/>
            <person name="McGuire P.E."/>
            <person name="Lux T."/>
            <person name="Spannagl M."/>
            <person name="Mayer K.F.X."/>
            <person name="Baldrich P."/>
            <person name="Meyers B.C."/>
            <person name="Huo N."/>
            <person name="Gu Y.Q."/>
            <person name="Zhou H."/>
            <person name="Devos K.M."/>
            <person name="Bennetzen J.L."/>
            <person name="Unver T."/>
            <person name="Budak H."/>
            <person name="Gulick P.J."/>
            <person name="Galiba G."/>
            <person name="Kalapos B."/>
            <person name="Nelson D.R."/>
            <person name="Li P."/>
            <person name="You F.M."/>
            <person name="Luo M.C."/>
            <person name="Dvorak J."/>
        </authorList>
    </citation>
    <scope>NUCLEOTIDE SEQUENCE [LARGE SCALE GENOMIC DNA]</scope>
    <source>
        <strain evidence="1">cv. AL8/78</strain>
    </source>
</reference>
<accession>A0A453C4P3</accession>
<protein>
    <submittedName>
        <fullName evidence="1">Uncharacterized protein</fullName>
    </submittedName>
</protein>
<reference evidence="2" key="1">
    <citation type="journal article" date="2014" name="Science">
        <title>Ancient hybridizations among the ancestral genomes of bread wheat.</title>
        <authorList>
            <consortium name="International Wheat Genome Sequencing Consortium,"/>
            <person name="Marcussen T."/>
            <person name="Sandve S.R."/>
            <person name="Heier L."/>
            <person name="Spannagl M."/>
            <person name="Pfeifer M."/>
            <person name="Jakobsen K.S."/>
            <person name="Wulff B.B."/>
            <person name="Steuernagel B."/>
            <person name="Mayer K.F."/>
            <person name="Olsen O.A."/>
        </authorList>
    </citation>
    <scope>NUCLEOTIDE SEQUENCE [LARGE SCALE GENOMIC DNA]</scope>
    <source>
        <strain evidence="2">cv. AL8/78</strain>
    </source>
</reference>
<reference evidence="2" key="2">
    <citation type="journal article" date="2017" name="Nat. Plants">
        <title>The Aegilops tauschii genome reveals multiple impacts of transposons.</title>
        <authorList>
            <person name="Zhao G."/>
            <person name="Zou C."/>
            <person name="Li K."/>
            <person name="Wang K."/>
            <person name="Li T."/>
            <person name="Gao L."/>
            <person name="Zhang X."/>
            <person name="Wang H."/>
            <person name="Yang Z."/>
            <person name="Liu X."/>
            <person name="Jiang W."/>
            <person name="Mao L."/>
            <person name="Kong X."/>
            <person name="Jiao Y."/>
            <person name="Jia J."/>
        </authorList>
    </citation>
    <scope>NUCLEOTIDE SEQUENCE [LARGE SCALE GENOMIC DNA]</scope>
    <source>
        <strain evidence="2">cv. AL8/78</strain>
    </source>
</reference>
<name>A0A453C4P3_AEGTS</name>
<organism evidence="1 2">
    <name type="scientific">Aegilops tauschii subsp. strangulata</name>
    <name type="common">Goatgrass</name>
    <dbReference type="NCBI Taxonomy" id="200361"/>
    <lineage>
        <taxon>Eukaryota</taxon>
        <taxon>Viridiplantae</taxon>
        <taxon>Streptophyta</taxon>
        <taxon>Embryophyta</taxon>
        <taxon>Tracheophyta</taxon>
        <taxon>Spermatophyta</taxon>
        <taxon>Magnoliopsida</taxon>
        <taxon>Liliopsida</taxon>
        <taxon>Poales</taxon>
        <taxon>Poaceae</taxon>
        <taxon>BOP clade</taxon>
        <taxon>Pooideae</taxon>
        <taxon>Triticodae</taxon>
        <taxon>Triticeae</taxon>
        <taxon>Triticinae</taxon>
        <taxon>Aegilops</taxon>
    </lineage>
</organism>
<dbReference type="Gramene" id="AET2Gv20733500.37">
    <property type="protein sequence ID" value="AET2Gv20733500.37"/>
    <property type="gene ID" value="AET2Gv20733500"/>
</dbReference>
<evidence type="ECO:0000313" key="1">
    <source>
        <dbReference type="EnsemblPlants" id="AET2Gv20733500.37"/>
    </source>
</evidence>
<keyword evidence="2" id="KW-1185">Reference proteome</keyword>
<dbReference type="EnsemblPlants" id="AET2Gv20733500.37">
    <property type="protein sequence ID" value="AET2Gv20733500.37"/>
    <property type="gene ID" value="AET2Gv20733500"/>
</dbReference>
<dbReference type="Proteomes" id="UP000015105">
    <property type="component" value="Chromosome 2D"/>
</dbReference>